<feature type="compositionally biased region" description="Basic residues" evidence="1">
    <location>
        <begin position="1"/>
        <end position="17"/>
    </location>
</feature>
<proteinExistence type="predicted"/>
<dbReference type="Proteomes" id="UP000186817">
    <property type="component" value="Unassembled WGS sequence"/>
</dbReference>
<name>A0A1Q9DQ62_SYMMI</name>
<evidence type="ECO:0000313" key="3">
    <source>
        <dbReference type="Proteomes" id="UP000186817"/>
    </source>
</evidence>
<dbReference type="AlphaFoldDB" id="A0A1Q9DQ62"/>
<evidence type="ECO:0000256" key="1">
    <source>
        <dbReference type="SAM" id="MobiDB-lite"/>
    </source>
</evidence>
<keyword evidence="3" id="KW-1185">Reference proteome</keyword>
<organism evidence="2 3">
    <name type="scientific">Symbiodinium microadriaticum</name>
    <name type="common">Dinoflagellate</name>
    <name type="synonym">Zooxanthella microadriatica</name>
    <dbReference type="NCBI Taxonomy" id="2951"/>
    <lineage>
        <taxon>Eukaryota</taxon>
        <taxon>Sar</taxon>
        <taxon>Alveolata</taxon>
        <taxon>Dinophyceae</taxon>
        <taxon>Suessiales</taxon>
        <taxon>Symbiodiniaceae</taxon>
        <taxon>Symbiodinium</taxon>
    </lineage>
</organism>
<dbReference type="EMBL" id="LSRX01000439">
    <property type="protein sequence ID" value="OLP97295.1"/>
    <property type="molecule type" value="Genomic_DNA"/>
</dbReference>
<feature type="compositionally biased region" description="Basic and acidic residues" evidence="1">
    <location>
        <begin position="230"/>
        <end position="241"/>
    </location>
</feature>
<comment type="caution">
    <text evidence="2">The sequence shown here is derived from an EMBL/GenBank/DDBJ whole genome shotgun (WGS) entry which is preliminary data.</text>
</comment>
<feature type="compositionally biased region" description="Polar residues" evidence="1">
    <location>
        <begin position="844"/>
        <end position="855"/>
    </location>
</feature>
<feature type="region of interest" description="Disordered" evidence="1">
    <location>
        <begin position="229"/>
        <end position="253"/>
    </location>
</feature>
<reference evidence="2 3" key="1">
    <citation type="submission" date="2016-02" db="EMBL/GenBank/DDBJ databases">
        <title>Genome analysis of coral dinoflagellate symbionts highlights evolutionary adaptations to a symbiotic lifestyle.</title>
        <authorList>
            <person name="Aranda M."/>
            <person name="Li Y."/>
            <person name="Liew Y.J."/>
            <person name="Baumgarten S."/>
            <person name="Simakov O."/>
            <person name="Wilson M."/>
            <person name="Piel J."/>
            <person name="Ashoor H."/>
            <person name="Bougouffa S."/>
            <person name="Bajic V.B."/>
            <person name="Ryu T."/>
            <person name="Ravasi T."/>
            <person name="Bayer T."/>
            <person name="Micklem G."/>
            <person name="Kim H."/>
            <person name="Bhak J."/>
            <person name="Lajeunesse T.C."/>
            <person name="Voolstra C.R."/>
        </authorList>
    </citation>
    <scope>NUCLEOTIDE SEQUENCE [LARGE SCALE GENOMIC DNA]</scope>
    <source>
        <strain evidence="2 3">CCMP2467</strain>
    </source>
</reference>
<accession>A0A1Q9DQ62</accession>
<feature type="region of interest" description="Disordered" evidence="1">
    <location>
        <begin position="1"/>
        <end position="37"/>
    </location>
</feature>
<sequence length="855" mass="94747">MAPKQKPAKKPAKKKPPAKQPPAQKARSGPSGWRAWKAKVKAKKKAKKEILKKELKKEQVAVKQEPAEQPHQMVLLDVFDNESESESGSPVDSQLTSPLQPPCMLEKGVQTDLSIDAKAVIAVKYEMHAPRSLLPKSHPFSPAIKGSVTGDGHRLRKPLQGLAGEIAVTDPSPELADEMDHATEKVVEAAHCLNDLLGLITCGPLRIKIQLSEMAKDTPLDSAAMRALKRSAEGDSDEGREAPGSTGGARLRNLGDRPFLGALRTQAAVEAISSMPMLVVSATTTTTSTSMLVPPSPAVFRSAVDAISVATTTTSMPVLVPPYPPPAVLSIAGRGAATTTSAPTSRAAAANEALAKFLKHWSPSIQLQHHNLHAENMSRYNVTCVPKVWLVLSGLYRSLKYVRPTMLDMLRRSAGDCWFVTLLSSSKESQSQPLELLEDDFRFFEGRLGFMSITRHGPALEKWYNYPIHWYGCWLIAHVIRETLPQTAMDASRTIVLRHRPDECFRHCFDVDAAGRVFARHKYMILGQPVSADNGLTTNWATYADIIAAGLRQSPTARPLILQPDKHYDLYHAAWSSSWSRSEFCHGMLHPDVCLGTVPYCLMNNNTLPCRPPLFLSWQQHCLCRLKQPGTGNESAWCIDSNPPGEPLKETCLDITKDTKCILPMKLWRSLPEKLLPPLEQLKGGLIHHRNIDYMKPDKGFLECKSGIQGPLRAPDDPEWRQKVFQRTEEDAQLAWAKRRDQYKDRAEERRQRHSNSGAAIDTLVNKFEKIVEAERVAAEAEEARVDMPMQEAHREAGMNVDGSFVGFGNTERAGIGFHSSGSAELIPNVLDPKSLSRQDSSKLKTQLRYQQAHQ</sequence>
<protein>
    <submittedName>
        <fullName evidence="2">Uncharacterized protein</fullName>
    </submittedName>
</protein>
<feature type="region of interest" description="Disordered" evidence="1">
    <location>
        <begin position="833"/>
        <end position="855"/>
    </location>
</feature>
<dbReference type="OrthoDB" id="438801at2759"/>
<gene>
    <name evidence="2" type="ORF">AK812_SmicGene20374</name>
</gene>
<evidence type="ECO:0000313" key="2">
    <source>
        <dbReference type="EMBL" id="OLP97295.1"/>
    </source>
</evidence>